<name>A0ABP7SAI5_9SPHN</name>
<reference evidence="7" key="1">
    <citation type="journal article" date="2019" name="Int. J. Syst. Evol. Microbiol.">
        <title>The Global Catalogue of Microorganisms (GCM) 10K type strain sequencing project: providing services to taxonomists for standard genome sequencing and annotation.</title>
        <authorList>
            <consortium name="The Broad Institute Genomics Platform"/>
            <consortium name="The Broad Institute Genome Sequencing Center for Infectious Disease"/>
            <person name="Wu L."/>
            <person name="Ma J."/>
        </authorList>
    </citation>
    <scope>NUCLEOTIDE SEQUENCE [LARGE SCALE GENOMIC DNA]</scope>
    <source>
        <strain evidence="7">JCM 16603</strain>
    </source>
</reference>
<comment type="similarity">
    <text evidence="2">Belongs to the ZIP transporter (TC 2.A.5) family.</text>
</comment>
<protein>
    <submittedName>
        <fullName evidence="6">ZIP family zinc transporter</fullName>
    </submittedName>
</protein>
<feature type="transmembrane region" description="Helical" evidence="5">
    <location>
        <begin position="159"/>
        <end position="184"/>
    </location>
</feature>
<organism evidence="6 7">
    <name type="scientific">Sphingomonas humi</name>
    <dbReference type="NCBI Taxonomy" id="335630"/>
    <lineage>
        <taxon>Bacteria</taxon>
        <taxon>Pseudomonadati</taxon>
        <taxon>Pseudomonadota</taxon>
        <taxon>Alphaproteobacteria</taxon>
        <taxon>Sphingomonadales</taxon>
        <taxon>Sphingomonadaceae</taxon>
        <taxon>Sphingomonas</taxon>
    </lineage>
</organism>
<keyword evidence="7" id="KW-1185">Reference proteome</keyword>
<feature type="transmembrane region" description="Helical" evidence="5">
    <location>
        <begin position="191"/>
        <end position="210"/>
    </location>
</feature>
<sequence length="241" mass="24518">MLSGSALLLGAMIGWFVPLSRRIIAAIMAFGAGVLISALSFELIDEAWRQGGFAPVAGGFLAGALVYTLANYWLSHRGARHRKRSHEKTRGEQAEKHPDNGAALAMGALLDGIPESIVIGVSLLQGAGVGLVAVIAVFLSNIPEGLSSAAGMKAEGKKAVGVFALWAAIALASGASAAIGYLAFDGVAPEGVAFVQAVAAGAILAMIVDTMVPEAFEGTHDFAGLIAVSGFLSAFALSRIA</sequence>
<keyword evidence="5" id="KW-0472">Membrane</keyword>
<proteinExistence type="inferred from homology"/>
<feature type="transmembrane region" description="Helical" evidence="5">
    <location>
        <begin position="116"/>
        <end position="139"/>
    </location>
</feature>
<dbReference type="PANTHER" id="PTHR11040">
    <property type="entry name" value="ZINC/IRON TRANSPORTER"/>
    <property type="match status" value="1"/>
</dbReference>
<dbReference type="EMBL" id="BAAAZD010000002">
    <property type="protein sequence ID" value="GAA4009091.1"/>
    <property type="molecule type" value="Genomic_DNA"/>
</dbReference>
<dbReference type="PANTHER" id="PTHR11040:SF211">
    <property type="entry name" value="ZINC TRANSPORTER ZIP11"/>
    <property type="match status" value="1"/>
</dbReference>
<comment type="caution">
    <text evidence="6">The sequence shown here is derived from an EMBL/GenBank/DDBJ whole genome shotgun (WGS) entry which is preliminary data.</text>
</comment>
<evidence type="ECO:0000313" key="7">
    <source>
        <dbReference type="Proteomes" id="UP001501310"/>
    </source>
</evidence>
<keyword evidence="5" id="KW-0812">Transmembrane</keyword>
<keyword evidence="4" id="KW-0862">Zinc</keyword>
<accession>A0ABP7SAI5</accession>
<evidence type="ECO:0000256" key="5">
    <source>
        <dbReference type="SAM" id="Phobius"/>
    </source>
</evidence>
<evidence type="ECO:0000313" key="6">
    <source>
        <dbReference type="EMBL" id="GAA4009091.1"/>
    </source>
</evidence>
<keyword evidence="3" id="KW-1003">Cell membrane</keyword>
<evidence type="ECO:0000256" key="4">
    <source>
        <dbReference type="ARBA" id="ARBA00022833"/>
    </source>
</evidence>
<feature type="transmembrane region" description="Helical" evidence="5">
    <location>
        <begin position="53"/>
        <end position="74"/>
    </location>
</feature>
<evidence type="ECO:0000256" key="3">
    <source>
        <dbReference type="ARBA" id="ARBA00022475"/>
    </source>
</evidence>
<feature type="transmembrane region" description="Helical" evidence="5">
    <location>
        <begin position="222"/>
        <end position="240"/>
    </location>
</feature>
<comment type="subcellular location">
    <subcellularLocation>
        <location evidence="1">Cell membrane</location>
        <topology evidence="1">Multi-pass membrane protein</topology>
    </subcellularLocation>
</comment>
<evidence type="ECO:0000256" key="2">
    <source>
        <dbReference type="ARBA" id="ARBA00006939"/>
    </source>
</evidence>
<evidence type="ECO:0000256" key="1">
    <source>
        <dbReference type="ARBA" id="ARBA00004651"/>
    </source>
</evidence>
<dbReference type="Proteomes" id="UP001501310">
    <property type="component" value="Unassembled WGS sequence"/>
</dbReference>
<feature type="transmembrane region" description="Helical" evidence="5">
    <location>
        <begin position="23"/>
        <end position="41"/>
    </location>
</feature>
<keyword evidence="5" id="KW-1133">Transmembrane helix</keyword>
<gene>
    <name evidence="6" type="ORF">GCM10022211_23760</name>
</gene>